<comment type="caution">
    <text evidence="1">The sequence shown here is derived from an EMBL/GenBank/DDBJ whole genome shotgun (WGS) entry which is preliminary data.</text>
</comment>
<proteinExistence type="predicted"/>
<evidence type="ECO:0000313" key="2">
    <source>
        <dbReference type="Proteomes" id="UP001243989"/>
    </source>
</evidence>
<dbReference type="GeneID" id="85467579"/>
<gene>
    <name evidence="1" type="ORF">BDP81DRAFT_216160</name>
</gene>
<accession>A0AAJ0EII4</accession>
<name>A0AAJ0EII4_9PEZI</name>
<dbReference type="EMBL" id="JAHMHQ010000008">
    <property type="protein sequence ID" value="KAK1637990.1"/>
    <property type="molecule type" value="Genomic_DNA"/>
</dbReference>
<evidence type="ECO:0000313" key="1">
    <source>
        <dbReference type="EMBL" id="KAK1637990.1"/>
    </source>
</evidence>
<dbReference type="AlphaFoldDB" id="A0AAJ0EII4"/>
<sequence length="164" mass="18086">MHTSIWTCGETVKVVFFQLPRRLTATQARQGTCQSGTAMFLWGFPHPRHQGCHQSRCILTCFQASCESMTGPHIGHCQRRRSQARQRGAIRTWCFVNFPNISDASWAANLHAVSASPLPSVPVQRPDICICSCSCSCSCSTRPLATVDVCAQTWAPSRASSSRQ</sequence>
<organism evidence="1 2">
    <name type="scientific">Colletotrichum phormii</name>
    <dbReference type="NCBI Taxonomy" id="359342"/>
    <lineage>
        <taxon>Eukaryota</taxon>
        <taxon>Fungi</taxon>
        <taxon>Dikarya</taxon>
        <taxon>Ascomycota</taxon>
        <taxon>Pezizomycotina</taxon>
        <taxon>Sordariomycetes</taxon>
        <taxon>Hypocreomycetidae</taxon>
        <taxon>Glomerellales</taxon>
        <taxon>Glomerellaceae</taxon>
        <taxon>Colletotrichum</taxon>
        <taxon>Colletotrichum acutatum species complex</taxon>
    </lineage>
</organism>
<dbReference type="Proteomes" id="UP001243989">
    <property type="component" value="Unassembled WGS sequence"/>
</dbReference>
<reference evidence="1" key="1">
    <citation type="submission" date="2021-06" db="EMBL/GenBank/DDBJ databases">
        <title>Comparative genomics, transcriptomics and evolutionary studies reveal genomic signatures of adaptation to plant cell wall in hemibiotrophic fungi.</title>
        <authorList>
            <consortium name="DOE Joint Genome Institute"/>
            <person name="Baroncelli R."/>
            <person name="Diaz J.F."/>
            <person name="Benocci T."/>
            <person name="Peng M."/>
            <person name="Battaglia E."/>
            <person name="Haridas S."/>
            <person name="Andreopoulos W."/>
            <person name="Labutti K."/>
            <person name="Pangilinan J."/>
            <person name="Floch G.L."/>
            <person name="Makela M.R."/>
            <person name="Henrissat B."/>
            <person name="Grigoriev I.V."/>
            <person name="Crouch J.A."/>
            <person name="De Vries R.P."/>
            <person name="Sukno S.A."/>
            <person name="Thon M.R."/>
        </authorList>
    </citation>
    <scope>NUCLEOTIDE SEQUENCE</scope>
    <source>
        <strain evidence="1">CBS 102054</strain>
    </source>
</reference>
<dbReference type="RefSeq" id="XP_060446597.1">
    <property type="nucleotide sequence ID" value="XM_060582717.1"/>
</dbReference>
<keyword evidence="2" id="KW-1185">Reference proteome</keyword>
<protein>
    <submittedName>
        <fullName evidence="1">Uncharacterized protein</fullName>
    </submittedName>
</protein>